<reference evidence="2" key="1">
    <citation type="journal article" date="2022" name="Int. J. Mol. Sci.">
        <title>Draft Genome of Tanacetum Coccineum: Genomic Comparison of Closely Related Tanacetum-Family Plants.</title>
        <authorList>
            <person name="Yamashiro T."/>
            <person name="Shiraishi A."/>
            <person name="Nakayama K."/>
            <person name="Satake H."/>
        </authorList>
    </citation>
    <scope>NUCLEOTIDE SEQUENCE</scope>
</reference>
<dbReference type="EMBL" id="BQNB010008573">
    <property type="protein sequence ID" value="GJS51261.1"/>
    <property type="molecule type" value="Genomic_DNA"/>
</dbReference>
<evidence type="ECO:0008006" key="4">
    <source>
        <dbReference type="Google" id="ProtNLM"/>
    </source>
</evidence>
<proteinExistence type="predicted"/>
<dbReference type="Proteomes" id="UP001151760">
    <property type="component" value="Unassembled WGS sequence"/>
</dbReference>
<comment type="caution">
    <text evidence="2">The sequence shown here is derived from an EMBL/GenBank/DDBJ whole genome shotgun (WGS) entry which is preliminary data.</text>
</comment>
<name>A0ABQ4WEG6_9ASTR</name>
<feature type="compositionally biased region" description="Basic and acidic residues" evidence="1">
    <location>
        <begin position="92"/>
        <end position="101"/>
    </location>
</feature>
<gene>
    <name evidence="2" type="ORF">Tco_0624623</name>
</gene>
<organism evidence="2 3">
    <name type="scientific">Tanacetum coccineum</name>
    <dbReference type="NCBI Taxonomy" id="301880"/>
    <lineage>
        <taxon>Eukaryota</taxon>
        <taxon>Viridiplantae</taxon>
        <taxon>Streptophyta</taxon>
        <taxon>Embryophyta</taxon>
        <taxon>Tracheophyta</taxon>
        <taxon>Spermatophyta</taxon>
        <taxon>Magnoliopsida</taxon>
        <taxon>eudicotyledons</taxon>
        <taxon>Gunneridae</taxon>
        <taxon>Pentapetalae</taxon>
        <taxon>asterids</taxon>
        <taxon>campanulids</taxon>
        <taxon>Asterales</taxon>
        <taxon>Asteraceae</taxon>
        <taxon>Asteroideae</taxon>
        <taxon>Anthemideae</taxon>
        <taxon>Anthemidinae</taxon>
        <taxon>Tanacetum</taxon>
    </lineage>
</organism>
<reference evidence="2" key="2">
    <citation type="submission" date="2022-01" db="EMBL/GenBank/DDBJ databases">
        <authorList>
            <person name="Yamashiro T."/>
            <person name="Shiraishi A."/>
            <person name="Satake H."/>
            <person name="Nakayama K."/>
        </authorList>
    </citation>
    <scope>NUCLEOTIDE SEQUENCE</scope>
</reference>
<accession>A0ABQ4WEG6</accession>
<evidence type="ECO:0000313" key="2">
    <source>
        <dbReference type="EMBL" id="GJS51261.1"/>
    </source>
</evidence>
<evidence type="ECO:0000313" key="3">
    <source>
        <dbReference type="Proteomes" id="UP001151760"/>
    </source>
</evidence>
<protein>
    <recommendedName>
        <fullName evidence="4">Reverse transcriptase domain-containing protein</fullName>
    </recommendedName>
</protein>
<feature type="compositionally biased region" description="Basic residues" evidence="1">
    <location>
        <begin position="50"/>
        <end position="62"/>
    </location>
</feature>
<keyword evidence="3" id="KW-1185">Reference proteome</keyword>
<feature type="region of interest" description="Disordered" evidence="1">
    <location>
        <begin position="44"/>
        <end position="101"/>
    </location>
</feature>
<sequence>MSLAQRDTLVSILSASSQCNATPAQSVTQAPPKEGNLVRLLTKALTGGNQKRHSGKKLNVKRRNGEAASRGHRNDNNMQHQDNRSRPKFGHPGRERDRSDTRNIECIDTRNNLLNTLTKIPADILMTERVLNSWSRPQPLLGDFMKDERQFYKFHNDHGHDTNSCRELKKETEKAINQGKLDHLLRAAKKTIAGGTHLHDTISST</sequence>
<evidence type="ECO:0000256" key="1">
    <source>
        <dbReference type="SAM" id="MobiDB-lite"/>
    </source>
</evidence>